<evidence type="ECO:0000256" key="7">
    <source>
        <dbReference type="ARBA" id="ARBA00022777"/>
    </source>
</evidence>
<keyword evidence="4" id="KW-0028">Amino-acid biosynthesis</keyword>
<evidence type="ECO:0000256" key="1">
    <source>
        <dbReference type="ARBA" id="ARBA00004828"/>
    </source>
</evidence>
<keyword evidence="5 10" id="KW-0808">Transferase</keyword>
<dbReference type="CDD" id="cd04250">
    <property type="entry name" value="AAK_NAGK-C"/>
    <property type="match status" value="1"/>
</dbReference>
<dbReference type="Pfam" id="PF00696">
    <property type="entry name" value="AA_kinase"/>
    <property type="match status" value="1"/>
</dbReference>
<dbReference type="EC" id="2.7.2.8" evidence="2"/>
<evidence type="ECO:0000256" key="5">
    <source>
        <dbReference type="ARBA" id="ARBA00022679"/>
    </source>
</evidence>
<dbReference type="PIRSF" id="PIRSF000728">
    <property type="entry name" value="NAGK"/>
    <property type="match status" value="1"/>
</dbReference>
<evidence type="ECO:0000256" key="4">
    <source>
        <dbReference type="ARBA" id="ARBA00022605"/>
    </source>
</evidence>
<dbReference type="InterPro" id="IPR037528">
    <property type="entry name" value="ArgB"/>
</dbReference>
<dbReference type="PANTHER" id="PTHR23342">
    <property type="entry name" value="N-ACETYLGLUTAMATE SYNTHASE"/>
    <property type="match status" value="1"/>
</dbReference>
<dbReference type="InterPro" id="IPR004662">
    <property type="entry name" value="AcgluKinase_fam"/>
</dbReference>
<feature type="domain" description="Aspartate/glutamate/uridylate kinase" evidence="9">
    <location>
        <begin position="24"/>
        <end position="259"/>
    </location>
</feature>
<organism evidence="10">
    <name type="scientific">bioreactor metagenome</name>
    <dbReference type="NCBI Taxonomy" id="1076179"/>
    <lineage>
        <taxon>unclassified sequences</taxon>
        <taxon>metagenomes</taxon>
        <taxon>ecological metagenomes</taxon>
    </lineage>
</organism>
<dbReference type="InterPro" id="IPR001057">
    <property type="entry name" value="Glu/AcGlu_kinase"/>
</dbReference>
<dbReference type="InterPro" id="IPR001048">
    <property type="entry name" value="Asp/Glu/Uridylate_kinase"/>
</dbReference>
<dbReference type="SUPFAM" id="SSF53633">
    <property type="entry name" value="Carbamate kinase-like"/>
    <property type="match status" value="1"/>
</dbReference>
<dbReference type="GO" id="GO:0006526">
    <property type="term" value="P:L-arginine biosynthetic process"/>
    <property type="evidence" value="ECO:0007669"/>
    <property type="project" value="UniProtKB-KW"/>
</dbReference>
<dbReference type="HAMAP" id="MF_00082">
    <property type="entry name" value="ArgB"/>
    <property type="match status" value="1"/>
</dbReference>
<dbReference type="NCBIfam" id="TIGR00761">
    <property type="entry name" value="argB"/>
    <property type="match status" value="1"/>
</dbReference>
<keyword evidence="7 10" id="KW-0418">Kinase</keyword>
<evidence type="ECO:0000256" key="3">
    <source>
        <dbReference type="ARBA" id="ARBA00022571"/>
    </source>
</evidence>
<keyword evidence="3" id="KW-0055">Arginine biosynthesis</keyword>
<sequence>MTNIASKVETLMEAMPYLQKYAGKIVVIKYGGNAMINEELKDAVLHDVVMLKLLGLKPVLSHGGGPGINKMLEKLNIPVEFIGGLRYTSEDIMRVVEMVLVGQVNTELVGFINKLGGKAVGLSGVSGDIYHCHQRSEELGFVGDIDYVDPTSILAMLDAGYIPVVAPVGTDGQGHTYNINGDTAAGKLASALGAEKLVLLTDIEGLCNDIKLRDVISYLNTEDIQMLKDRGTIAGGMIPKVDCCVQAIEEGVGSVRIIDGRKMHSILYEAFTDEGIGTTVGTERPSLGIK</sequence>
<dbReference type="AlphaFoldDB" id="A0A645CLR7"/>
<evidence type="ECO:0000256" key="8">
    <source>
        <dbReference type="ARBA" id="ARBA00022840"/>
    </source>
</evidence>
<keyword evidence="8" id="KW-0067">ATP-binding</keyword>
<gene>
    <name evidence="10" type="primary">argB_25</name>
    <name evidence="10" type="ORF">SDC9_124845</name>
</gene>
<dbReference type="InterPro" id="IPR036393">
    <property type="entry name" value="AceGlu_kinase-like_sf"/>
</dbReference>
<protein>
    <recommendedName>
        <fullName evidence="2">acetylglutamate kinase</fullName>
        <ecNumber evidence="2">2.7.2.8</ecNumber>
    </recommendedName>
</protein>
<dbReference type="GO" id="GO:0005737">
    <property type="term" value="C:cytoplasm"/>
    <property type="evidence" value="ECO:0007669"/>
    <property type="project" value="InterPro"/>
</dbReference>
<name>A0A645CLR7_9ZZZZ</name>
<reference evidence="10" key="1">
    <citation type="submission" date="2019-08" db="EMBL/GenBank/DDBJ databases">
        <authorList>
            <person name="Kucharzyk K."/>
            <person name="Murdoch R.W."/>
            <person name="Higgins S."/>
            <person name="Loffler F."/>
        </authorList>
    </citation>
    <scope>NUCLEOTIDE SEQUENCE</scope>
</reference>
<dbReference type="FunFam" id="3.40.1160.10:FF:000004">
    <property type="entry name" value="Acetylglutamate kinase"/>
    <property type="match status" value="1"/>
</dbReference>
<dbReference type="GO" id="GO:0003991">
    <property type="term" value="F:acetylglutamate kinase activity"/>
    <property type="evidence" value="ECO:0007669"/>
    <property type="project" value="UniProtKB-EC"/>
</dbReference>
<dbReference type="PRINTS" id="PR00474">
    <property type="entry name" value="GLU5KINASE"/>
</dbReference>
<dbReference type="GO" id="GO:0005524">
    <property type="term" value="F:ATP binding"/>
    <property type="evidence" value="ECO:0007669"/>
    <property type="project" value="UniProtKB-KW"/>
</dbReference>
<dbReference type="PANTHER" id="PTHR23342:SF0">
    <property type="entry name" value="N-ACETYLGLUTAMATE SYNTHASE, MITOCHONDRIAL"/>
    <property type="match status" value="1"/>
</dbReference>
<comment type="pathway">
    <text evidence="1">Amino-acid biosynthesis; L-arginine biosynthesis; N(2)-acetyl-L-ornithine from L-glutamate: step 2/4.</text>
</comment>
<comment type="caution">
    <text evidence="10">The sequence shown here is derived from an EMBL/GenBank/DDBJ whole genome shotgun (WGS) entry which is preliminary data.</text>
</comment>
<evidence type="ECO:0000256" key="6">
    <source>
        <dbReference type="ARBA" id="ARBA00022741"/>
    </source>
</evidence>
<dbReference type="EMBL" id="VSSQ01028219">
    <property type="protein sequence ID" value="MPM77837.1"/>
    <property type="molecule type" value="Genomic_DNA"/>
</dbReference>
<evidence type="ECO:0000256" key="2">
    <source>
        <dbReference type="ARBA" id="ARBA00013065"/>
    </source>
</evidence>
<dbReference type="Gene3D" id="3.40.1160.10">
    <property type="entry name" value="Acetylglutamate kinase-like"/>
    <property type="match status" value="1"/>
</dbReference>
<accession>A0A645CLR7</accession>
<dbReference type="InterPro" id="IPR041727">
    <property type="entry name" value="NAGK-C"/>
</dbReference>
<keyword evidence="6" id="KW-0547">Nucleotide-binding</keyword>
<evidence type="ECO:0000259" key="9">
    <source>
        <dbReference type="Pfam" id="PF00696"/>
    </source>
</evidence>
<evidence type="ECO:0000313" key="10">
    <source>
        <dbReference type="EMBL" id="MPM77837.1"/>
    </source>
</evidence>
<proteinExistence type="inferred from homology"/>